<proteinExistence type="predicted"/>
<keyword evidence="2" id="KW-1185">Reference proteome</keyword>
<feature type="compositionally biased region" description="Polar residues" evidence="1">
    <location>
        <begin position="252"/>
        <end position="264"/>
    </location>
</feature>
<name>A0A0R3S5H6_9BILA</name>
<evidence type="ECO:0000313" key="3">
    <source>
        <dbReference type="WBParaSite" id="EEL_0001004501-mRNA-1"/>
    </source>
</evidence>
<sequence>VRAEDPFATANTGQLSISSSPVLQQNTPHIIQHNINSTMNLLVTPSFLNNSANASNGAVETDQASTHSSDFDADTIDRTLSLTSSSLQPNQQTIISKLTDGTTMELEVKKTSEEMKVTIPKKQTFIMETTSDVFHTTISDVMTSVEQTTGIPVLHPIAPHTDSKELSTTYGQTIIDESTIIDISQEPEARHTSPVFESVLAEMVPSMISSRSTIFPSSYEPSADSTFVTESFATVSSQIKHQWEIQNISTISNELPQTTTNEFSTGKGDENNEQEEDDAGPEHGHEDESLFVGDKTLFNQDGIIKSDFSGAHSVNKFTTPTEVSLFQNCTFFN</sequence>
<organism evidence="2 3">
    <name type="scientific">Elaeophora elaphi</name>
    <dbReference type="NCBI Taxonomy" id="1147741"/>
    <lineage>
        <taxon>Eukaryota</taxon>
        <taxon>Metazoa</taxon>
        <taxon>Ecdysozoa</taxon>
        <taxon>Nematoda</taxon>
        <taxon>Chromadorea</taxon>
        <taxon>Rhabditida</taxon>
        <taxon>Spirurina</taxon>
        <taxon>Spiruromorpha</taxon>
        <taxon>Filarioidea</taxon>
        <taxon>Onchocercidae</taxon>
        <taxon>Elaeophora</taxon>
    </lineage>
</organism>
<feature type="region of interest" description="Disordered" evidence="1">
    <location>
        <begin position="252"/>
        <end position="287"/>
    </location>
</feature>
<dbReference type="Proteomes" id="UP000050640">
    <property type="component" value="Unplaced"/>
</dbReference>
<reference evidence="3" key="1">
    <citation type="submission" date="2017-02" db="UniProtKB">
        <authorList>
            <consortium name="WormBaseParasite"/>
        </authorList>
    </citation>
    <scope>IDENTIFICATION</scope>
</reference>
<accession>A0A0R3S5H6</accession>
<dbReference type="AlphaFoldDB" id="A0A0R3S5H6"/>
<protein>
    <submittedName>
        <fullName evidence="3">Matrix-remodelling associated protein 5</fullName>
    </submittedName>
</protein>
<dbReference type="WBParaSite" id="EEL_0001004501-mRNA-1">
    <property type="protein sequence ID" value="EEL_0001004501-mRNA-1"/>
    <property type="gene ID" value="EEL_0001004501"/>
</dbReference>
<evidence type="ECO:0000313" key="2">
    <source>
        <dbReference type="Proteomes" id="UP000050640"/>
    </source>
</evidence>
<evidence type="ECO:0000256" key="1">
    <source>
        <dbReference type="SAM" id="MobiDB-lite"/>
    </source>
</evidence>
<dbReference type="STRING" id="1147741.A0A0R3S5H6"/>